<evidence type="ECO:0000256" key="1">
    <source>
        <dbReference type="ARBA" id="ARBA00022468"/>
    </source>
</evidence>
<dbReference type="AlphaFoldDB" id="A0A6P4Y3B2"/>
<dbReference type="PANTHER" id="PTHR47219:SF4">
    <property type="entry name" value="TBC1 DOMAIN FAMILY MEMBER 10A"/>
    <property type="match status" value="1"/>
</dbReference>
<dbReference type="Gene3D" id="1.10.472.80">
    <property type="entry name" value="Ypt/Rab-GAP domain of gyp1p, domain 3"/>
    <property type="match status" value="1"/>
</dbReference>
<dbReference type="Gene3D" id="1.10.10.750">
    <property type="entry name" value="Ypt/Rab-GAP domain of gyp1p, domain 1"/>
    <property type="match status" value="1"/>
</dbReference>
<dbReference type="InterPro" id="IPR050302">
    <property type="entry name" value="Rab_GAP_TBC_domain"/>
</dbReference>
<evidence type="ECO:0000259" key="3">
    <source>
        <dbReference type="PROSITE" id="PS50086"/>
    </source>
</evidence>
<dbReference type="Pfam" id="PF00566">
    <property type="entry name" value="RabGAP-TBC"/>
    <property type="match status" value="1"/>
</dbReference>
<evidence type="ECO:0000256" key="2">
    <source>
        <dbReference type="SAM" id="MobiDB-lite"/>
    </source>
</evidence>
<keyword evidence="1" id="KW-0343">GTPase activation</keyword>
<evidence type="ECO:0000313" key="4">
    <source>
        <dbReference type="Proteomes" id="UP000515135"/>
    </source>
</evidence>
<dbReference type="InterPro" id="IPR035969">
    <property type="entry name" value="Rab-GAP_TBC_sf"/>
</dbReference>
<feature type="compositionally biased region" description="Basic residues" evidence="2">
    <location>
        <begin position="748"/>
        <end position="760"/>
    </location>
</feature>
<sequence length="773" mass="87166">MSTSHSQTNSPTGIKPIPAVHELSVSRDTLGTCTSITDTVELEGSTNTLGSSDVDSEMNGGMGGAMGEDWEGSLLKKVDRYGFMGGSQYTEDGPNLPVEVARQRELKWLDMLSHWDRWMSKRFKKVKQRCRKGIPASLRGRAWQYLSGSKKYMEANPGKFDEMDKLAGDPVWVEVIEKDLHRQFPFHEMFCARGGHGQQDLYRILKAYSIYNPVDGYCQAQAPVAAVLLMHMPAEQAFWCLVAICEKYMSGYYSSGLEAVQIDGMVLNGLLKKAVPNAYKHLKKLKVEPILYMTEWFMCLFSRTLPWSSVLRVWDMFLCEGVKVIFKVAIVLLKNTLGQPAVLRECPGLYETMEKLRNIPPEVMQEDFLSREIIELKLGEQDLAREHHIQLEKWRATHPNDSLPRSRAKAAKQNGKGPDGLDNESETQSLRTDSEFGRNEEGAIGGGEQNGTLEKDSKKGKKKKKKDSKKDKKGANEDVDSVSTVSLPEENLKGKKWKKESKKEKEEGEPQDERIPPEDEERLQEDEKSKSKKDKKKDKKGKKDEEVVSVNEESPVPQDTQTVEDGAASLKKKKDKKDKKLKKDADSLSQEDQGSEGGRFSLRKKKDKKAKKGKKDEDSDSTRSGMSPTHQENQDSEGGRFSLRKKKDKKKDKKAEDTDSRSGASPVPPETVQEGRFSLKKKKKEKKEEDSDSRSGASPVPPPETVQEGRFSLKKKKKGKKEEDSDSRSGASPVPSEEQVLEDGKFSFKGKKEKKRRWSKKDKESQESGDHLS</sequence>
<dbReference type="GO" id="GO:0031267">
    <property type="term" value="F:small GTPase binding"/>
    <property type="evidence" value="ECO:0007669"/>
    <property type="project" value="TreeGrafter"/>
</dbReference>
<gene>
    <name evidence="5" type="primary">LOC109465864</name>
</gene>
<dbReference type="FunFam" id="1.10.472.80:FF:000008">
    <property type="entry name" value="TBC1 domain family member 10A"/>
    <property type="match status" value="1"/>
</dbReference>
<dbReference type="FunFam" id="1.10.8.270:FF:000007">
    <property type="entry name" value="TBC1 domain family member 10A"/>
    <property type="match status" value="1"/>
</dbReference>
<feature type="compositionally biased region" description="Low complexity" evidence="2">
    <location>
        <begin position="548"/>
        <end position="557"/>
    </location>
</feature>
<feature type="compositionally biased region" description="Basic residues" evidence="2">
    <location>
        <begin position="458"/>
        <end position="467"/>
    </location>
</feature>
<dbReference type="PANTHER" id="PTHR47219">
    <property type="entry name" value="RAB GTPASE-ACTIVATING PROTEIN 1-LIKE"/>
    <property type="match status" value="1"/>
</dbReference>
<feature type="compositionally biased region" description="Polar residues" evidence="2">
    <location>
        <begin position="622"/>
        <end position="631"/>
    </location>
</feature>
<feature type="compositionally biased region" description="Basic residues" evidence="2">
    <location>
        <begin position="642"/>
        <end position="652"/>
    </location>
</feature>
<dbReference type="OrthoDB" id="159449at2759"/>
<name>A0A6P4Y3B2_BRABE</name>
<feature type="compositionally biased region" description="Basic residues" evidence="2">
    <location>
        <begin position="530"/>
        <end position="540"/>
    </location>
</feature>
<dbReference type="RefSeq" id="XP_019618923.1">
    <property type="nucleotide sequence ID" value="XM_019763364.1"/>
</dbReference>
<dbReference type="GO" id="GO:0005096">
    <property type="term" value="F:GTPase activator activity"/>
    <property type="evidence" value="ECO:0007669"/>
    <property type="project" value="UniProtKB-KW"/>
</dbReference>
<dbReference type="SMART" id="SM00164">
    <property type="entry name" value="TBC"/>
    <property type="match status" value="1"/>
</dbReference>
<keyword evidence="4" id="KW-1185">Reference proteome</keyword>
<dbReference type="InterPro" id="IPR000195">
    <property type="entry name" value="Rab-GAP-TBC_dom"/>
</dbReference>
<dbReference type="FunFam" id="1.10.10.750:FF:000001">
    <property type="entry name" value="TBC1 domain family member 10A"/>
    <property type="match status" value="1"/>
</dbReference>
<dbReference type="SUPFAM" id="SSF47923">
    <property type="entry name" value="Ypt/Rab-GAP domain of gyp1p"/>
    <property type="match status" value="2"/>
</dbReference>
<feature type="domain" description="Rab-GAP TBC" evidence="3">
    <location>
        <begin position="133"/>
        <end position="321"/>
    </location>
</feature>
<feature type="compositionally biased region" description="Basic and acidic residues" evidence="2">
    <location>
        <begin position="761"/>
        <end position="773"/>
    </location>
</feature>
<feature type="compositionally biased region" description="Basic and acidic residues" evidence="2">
    <location>
        <begin position="501"/>
        <end position="517"/>
    </location>
</feature>
<feature type="compositionally biased region" description="Basic and acidic residues" evidence="2">
    <location>
        <begin position="432"/>
        <end position="441"/>
    </location>
</feature>
<dbReference type="Gene3D" id="1.10.8.270">
    <property type="entry name" value="putative rabgap domain of human tbc1 domain family member 14 like domains"/>
    <property type="match status" value="1"/>
</dbReference>
<protein>
    <submittedName>
        <fullName evidence="5">TBC1 domain family member 10A-like isoform X2</fullName>
    </submittedName>
</protein>
<feature type="compositionally biased region" description="Basic residues" evidence="2">
    <location>
        <begin position="601"/>
        <end position="613"/>
    </location>
</feature>
<accession>A0A6P4Y3B2</accession>
<feature type="compositionally biased region" description="Basic residues" evidence="2">
    <location>
        <begin position="570"/>
        <end position="580"/>
    </location>
</feature>
<dbReference type="GeneID" id="109465864"/>
<feature type="region of interest" description="Disordered" evidence="2">
    <location>
        <begin position="391"/>
        <end position="773"/>
    </location>
</feature>
<evidence type="ECO:0000313" key="5">
    <source>
        <dbReference type="RefSeq" id="XP_019618923.1"/>
    </source>
</evidence>
<dbReference type="GO" id="GO:0005886">
    <property type="term" value="C:plasma membrane"/>
    <property type="evidence" value="ECO:0007669"/>
    <property type="project" value="UniProtKB-ARBA"/>
</dbReference>
<dbReference type="Proteomes" id="UP000515135">
    <property type="component" value="Unplaced"/>
</dbReference>
<reference evidence="5" key="1">
    <citation type="submission" date="2025-08" db="UniProtKB">
        <authorList>
            <consortium name="RefSeq"/>
        </authorList>
    </citation>
    <scope>IDENTIFICATION</scope>
    <source>
        <tissue evidence="5">Gonad</tissue>
    </source>
</reference>
<proteinExistence type="predicted"/>
<dbReference type="PROSITE" id="PS50086">
    <property type="entry name" value="TBC_RABGAP"/>
    <property type="match status" value="1"/>
</dbReference>
<organism evidence="4 5">
    <name type="scientific">Branchiostoma belcheri</name>
    <name type="common">Amphioxus</name>
    <dbReference type="NCBI Taxonomy" id="7741"/>
    <lineage>
        <taxon>Eukaryota</taxon>
        <taxon>Metazoa</taxon>
        <taxon>Chordata</taxon>
        <taxon>Cephalochordata</taxon>
        <taxon>Leptocardii</taxon>
        <taxon>Amphioxiformes</taxon>
        <taxon>Branchiostomatidae</taxon>
        <taxon>Branchiostoma</taxon>
    </lineage>
</organism>